<keyword evidence="4" id="KW-1185">Reference proteome</keyword>
<feature type="compositionally biased region" description="Low complexity" evidence="1">
    <location>
        <begin position="131"/>
        <end position="141"/>
    </location>
</feature>
<dbReference type="CDD" id="cd00158">
    <property type="entry name" value="RHOD"/>
    <property type="match status" value="1"/>
</dbReference>
<evidence type="ECO:0000256" key="1">
    <source>
        <dbReference type="SAM" id="MobiDB-lite"/>
    </source>
</evidence>
<feature type="compositionally biased region" description="Basic residues" evidence="1">
    <location>
        <begin position="94"/>
        <end position="128"/>
    </location>
</feature>
<dbReference type="GO" id="GO:0009704">
    <property type="term" value="P:de-etiolation"/>
    <property type="evidence" value="ECO:0007669"/>
    <property type="project" value="InterPro"/>
</dbReference>
<dbReference type="SMART" id="SM00450">
    <property type="entry name" value="RHOD"/>
    <property type="match status" value="1"/>
</dbReference>
<dbReference type="InterPro" id="IPR036873">
    <property type="entry name" value="Rhodanese-like_dom_sf"/>
</dbReference>
<comment type="caution">
    <text evidence="3">The sequence shown here is derived from an EMBL/GenBank/DDBJ whole genome shotgun (WGS) entry which is preliminary data.</text>
</comment>
<organism evidence="3 4">
    <name type="scientific">Mikania micrantha</name>
    <name type="common">bitter vine</name>
    <dbReference type="NCBI Taxonomy" id="192012"/>
    <lineage>
        <taxon>Eukaryota</taxon>
        <taxon>Viridiplantae</taxon>
        <taxon>Streptophyta</taxon>
        <taxon>Embryophyta</taxon>
        <taxon>Tracheophyta</taxon>
        <taxon>Spermatophyta</taxon>
        <taxon>Magnoliopsida</taxon>
        <taxon>eudicotyledons</taxon>
        <taxon>Gunneridae</taxon>
        <taxon>Pentapetalae</taxon>
        <taxon>asterids</taxon>
        <taxon>campanulids</taxon>
        <taxon>Asterales</taxon>
        <taxon>Asteraceae</taxon>
        <taxon>Asteroideae</taxon>
        <taxon>Heliantheae alliance</taxon>
        <taxon>Eupatorieae</taxon>
        <taxon>Mikania</taxon>
    </lineage>
</organism>
<dbReference type="GO" id="GO:0090333">
    <property type="term" value="P:regulation of stomatal closure"/>
    <property type="evidence" value="ECO:0007669"/>
    <property type="project" value="InterPro"/>
</dbReference>
<accession>A0A5N6P096</accession>
<protein>
    <recommendedName>
        <fullName evidence="2">Rhodanese domain-containing protein</fullName>
    </recommendedName>
</protein>
<sequence>MGKNQAYKAMQRSRVGSTSGGPEDLEDGMVDGSFHSPEWHAARLASLKTSHTVTWEEYKRKQKEEETKKGELEADKDRMMREYRAQLDAERASKLAHGRNHVKSKSTHRKDKKDKYLKKRSNKKRKHWRESSSSSSASESSSSDDDSKRSRSRSKKWKDKRHRSKSKHLSGDEEVDGPLPLSSFKYLCVGVFGMLLTVGRITKKHGNIMTSVTRMRHEAQSGGGRLAAASALLSPRMLTPNTAPTNTSLHAPAIANKHSTSKFGNCHVDKIALQVCLYGKVKSIMENKLHLPLDTQTPRPCNLQNTFIATNIQNATSGIFLKTGEDDVFAALVNNTDTAINDTLKTINASVELASNRVNDAIDASLDKLKLSLSSTLSGLSNNSSKAGADLLRHVIITVEAFLAQGAMLVVYAYAYLKDMLPQELQEVINASEEWAFNLLSPVVTAFQQVCIVLETSLGIDPTDPIVPFVLLLVTSTTLWVSYWILTYAGYAGDLSPKLALELLQGKENVALIDVRPEDLRERDGIPDLRRKARFRYASVSFPEVDGNVKKLIKRGKDLDDTLVAAVIRNLKVVQEGSKVIVMDGDGSRSKGIARALRQMGIKASICHIGPYLVQGGFRSWVQEGLRVKEPKPETTLTILNEEAEAILEDITPLQVIGYGVFLYCMSMFYLPEWETTLQLIAIFGLGQTIYLRVASYEDSKDFNRDVRQLLVPVKLGGQAISWAAGKLETNRNGLPTSPSSVNVQNRVLQAAAKHESQPPDESTSSVNQNAPGPDLSEA</sequence>
<dbReference type="PANTHER" id="PTHR34209">
    <property type="entry name" value="RHODANESE/CELL CYCLE CONTROL PHOSPHATASE SUPERFAMILY PROTEIN"/>
    <property type="match status" value="1"/>
</dbReference>
<dbReference type="Pfam" id="PF00581">
    <property type="entry name" value="Rhodanese"/>
    <property type="match status" value="1"/>
</dbReference>
<feature type="region of interest" description="Disordered" evidence="1">
    <location>
        <begin position="751"/>
        <end position="779"/>
    </location>
</feature>
<dbReference type="OrthoDB" id="551300at2759"/>
<evidence type="ECO:0000313" key="4">
    <source>
        <dbReference type="Proteomes" id="UP000326396"/>
    </source>
</evidence>
<feature type="domain" description="Rhodanese" evidence="2">
    <location>
        <begin position="506"/>
        <end position="630"/>
    </location>
</feature>
<feature type="compositionally biased region" description="Basic and acidic residues" evidence="1">
    <location>
        <begin position="54"/>
        <end position="93"/>
    </location>
</feature>
<feature type="region of interest" description="Disordered" evidence="1">
    <location>
        <begin position="50"/>
        <end position="175"/>
    </location>
</feature>
<dbReference type="SUPFAM" id="SSF52821">
    <property type="entry name" value="Rhodanese/Cell cycle control phosphatase"/>
    <property type="match status" value="1"/>
</dbReference>
<dbReference type="Gene3D" id="3.40.250.10">
    <property type="entry name" value="Rhodanese-like domain"/>
    <property type="match status" value="1"/>
</dbReference>
<dbReference type="InterPro" id="IPR044690">
    <property type="entry name" value="CAS_plant"/>
</dbReference>
<dbReference type="EMBL" id="SZYD01000008">
    <property type="protein sequence ID" value="KAD5508955.1"/>
    <property type="molecule type" value="Genomic_DNA"/>
</dbReference>
<dbReference type="GO" id="GO:0071277">
    <property type="term" value="P:cellular response to calcium ion"/>
    <property type="evidence" value="ECO:0007669"/>
    <property type="project" value="InterPro"/>
</dbReference>
<dbReference type="PANTHER" id="PTHR34209:SF3">
    <property type="entry name" value="RHODANESE_CELL CYCLE CONTROL PHOSPHATASE SUPERFAMILY PROTEIN"/>
    <property type="match status" value="1"/>
</dbReference>
<name>A0A5N6P096_9ASTR</name>
<evidence type="ECO:0000259" key="2">
    <source>
        <dbReference type="PROSITE" id="PS50206"/>
    </source>
</evidence>
<feature type="compositionally biased region" description="Polar residues" evidence="1">
    <location>
        <begin position="760"/>
        <end position="771"/>
    </location>
</feature>
<proteinExistence type="predicted"/>
<feature type="compositionally biased region" description="Basic residues" evidence="1">
    <location>
        <begin position="150"/>
        <end position="168"/>
    </location>
</feature>
<dbReference type="PROSITE" id="PS50206">
    <property type="entry name" value="RHODANESE_3"/>
    <property type="match status" value="1"/>
</dbReference>
<dbReference type="Proteomes" id="UP000326396">
    <property type="component" value="Linkage Group LG16"/>
</dbReference>
<reference evidence="3 4" key="1">
    <citation type="submission" date="2019-05" db="EMBL/GenBank/DDBJ databases">
        <title>Mikania micrantha, genome provides insights into the molecular mechanism of rapid growth.</title>
        <authorList>
            <person name="Liu B."/>
        </authorList>
    </citation>
    <scope>NUCLEOTIDE SEQUENCE [LARGE SCALE GENOMIC DNA]</scope>
    <source>
        <strain evidence="3">NLD-2019</strain>
        <tissue evidence="3">Leaf</tissue>
    </source>
</reference>
<evidence type="ECO:0000313" key="3">
    <source>
        <dbReference type="EMBL" id="KAD5508955.1"/>
    </source>
</evidence>
<gene>
    <name evidence="3" type="ORF">E3N88_16658</name>
</gene>
<dbReference type="InterPro" id="IPR001763">
    <property type="entry name" value="Rhodanese-like_dom"/>
</dbReference>
<feature type="region of interest" description="Disordered" evidence="1">
    <location>
        <begin position="1"/>
        <end position="34"/>
    </location>
</feature>
<dbReference type="AlphaFoldDB" id="A0A5N6P096"/>